<dbReference type="InterPro" id="IPR023210">
    <property type="entry name" value="NADP_OxRdtase_dom"/>
</dbReference>
<sequence>MSLQRPLAKRPLGDSGILVSCLGLGTVKIGRNQSVKYPSHFMLPDDSQVRELLACAKGSGINLLDTAPAYGSSETRLGELMENRHDWIICTKTGEEFDKGLSYFDFSARHTRFSVERSLQRLRTDYLDIVLIHSDGNDLTIIEQTDCFETLARLKSEGKIRAYGLSGKTLAGGLRALEVADVVMVTYNPQEKSERAVITQAHASNKGVLIKKALASGHMPESLDRPDPIHFSLSEPGVSSVVIGTINTTHLEDNVRRATAL</sequence>
<dbReference type="Proteomes" id="UP000065641">
    <property type="component" value="Chromosome"/>
</dbReference>
<dbReference type="Gene3D" id="3.20.20.100">
    <property type="entry name" value="NADP-dependent oxidoreductase domain"/>
    <property type="match status" value="1"/>
</dbReference>
<feature type="domain" description="NADP-dependent oxidoreductase" evidence="1">
    <location>
        <begin position="22"/>
        <end position="227"/>
    </location>
</feature>
<dbReference type="InterPro" id="IPR036812">
    <property type="entry name" value="NAD(P)_OxRdtase_dom_sf"/>
</dbReference>
<dbReference type="PRINTS" id="PR00069">
    <property type="entry name" value="ALDKETRDTASE"/>
</dbReference>
<dbReference type="OrthoDB" id="9773828at2"/>
<proteinExistence type="predicted"/>
<evidence type="ECO:0000313" key="3">
    <source>
        <dbReference type="Proteomes" id="UP000065641"/>
    </source>
</evidence>
<dbReference type="EMBL" id="CP013189">
    <property type="protein sequence ID" value="ALO45017.1"/>
    <property type="molecule type" value="Genomic_DNA"/>
</dbReference>
<dbReference type="InterPro" id="IPR053135">
    <property type="entry name" value="AKR2_Oxidoreductase"/>
</dbReference>
<dbReference type="STRING" id="1249552.PS2015_327"/>
<dbReference type="RefSeq" id="WP_058020527.1">
    <property type="nucleotide sequence ID" value="NZ_CP013189.1"/>
</dbReference>
<dbReference type="PATRIC" id="fig|1249552.3.peg.333"/>
<evidence type="ECO:0000313" key="2">
    <source>
        <dbReference type="EMBL" id="ALO45017.1"/>
    </source>
</evidence>
<dbReference type="AlphaFoldDB" id="A0A0S2K9W1"/>
<dbReference type="GO" id="GO:0016491">
    <property type="term" value="F:oxidoreductase activity"/>
    <property type="evidence" value="ECO:0007669"/>
    <property type="project" value="InterPro"/>
</dbReference>
<dbReference type="InterPro" id="IPR020471">
    <property type="entry name" value="AKR"/>
</dbReference>
<dbReference type="PANTHER" id="PTHR43312:SF1">
    <property type="entry name" value="NADP-DEPENDENT OXIDOREDUCTASE DOMAIN-CONTAINING PROTEIN"/>
    <property type="match status" value="1"/>
</dbReference>
<dbReference type="SUPFAM" id="SSF51430">
    <property type="entry name" value="NAD(P)-linked oxidoreductase"/>
    <property type="match status" value="1"/>
</dbReference>
<name>A0A0S2K9W1_9GAMM</name>
<accession>A0A0S2K9W1</accession>
<dbReference type="Pfam" id="PF00248">
    <property type="entry name" value="Aldo_ket_red"/>
    <property type="match status" value="1"/>
</dbReference>
<reference evidence="2 3" key="1">
    <citation type="submission" date="2015-11" db="EMBL/GenBank/DDBJ databases">
        <authorList>
            <person name="Zhang Y."/>
            <person name="Guo Z."/>
        </authorList>
    </citation>
    <scope>NUCLEOTIDE SEQUENCE [LARGE SCALE GENOMIC DNA]</scope>
    <source>
        <strain evidence="2 3">KCTC 32221</strain>
    </source>
</reference>
<gene>
    <name evidence="2" type="ORF">PS2015_327</name>
</gene>
<keyword evidence="3" id="KW-1185">Reference proteome</keyword>
<organism evidence="2 3">
    <name type="scientific">Pseudohongiella spirulinae</name>
    <dbReference type="NCBI Taxonomy" id="1249552"/>
    <lineage>
        <taxon>Bacteria</taxon>
        <taxon>Pseudomonadati</taxon>
        <taxon>Pseudomonadota</taxon>
        <taxon>Gammaproteobacteria</taxon>
        <taxon>Pseudomonadales</taxon>
        <taxon>Pseudohongiellaceae</taxon>
        <taxon>Pseudohongiella</taxon>
    </lineage>
</organism>
<dbReference type="PANTHER" id="PTHR43312">
    <property type="entry name" value="D-THREO-ALDOSE 1-DEHYDROGENASE"/>
    <property type="match status" value="1"/>
</dbReference>
<dbReference type="CDD" id="cd19095">
    <property type="entry name" value="AKR_PA4992-like"/>
    <property type="match status" value="1"/>
</dbReference>
<protein>
    <submittedName>
        <fullName evidence="2">Aldo/keto reductase</fullName>
    </submittedName>
</protein>
<evidence type="ECO:0000259" key="1">
    <source>
        <dbReference type="Pfam" id="PF00248"/>
    </source>
</evidence>
<dbReference type="KEGG" id="pspi:PS2015_327"/>